<protein>
    <submittedName>
        <fullName evidence="1">Uncharacterized protein</fullName>
    </submittedName>
</protein>
<proteinExistence type="predicted"/>
<name>A0A9N7YAE2_PLEPL</name>
<gene>
    <name evidence="1" type="ORF">PLEPLA_LOCUS4940</name>
</gene>
<comment type="caution">
    <text evidence="1">The sequence shown here is derived from an EMBL/GenBank/DDBJ whole genome shotgun (WGS) entry which is preliminary data.</text>
</comment>
<sequence length="159" mass="17611">MQEACGLDTPAFKLCRPVGQGTEMAGTSPPIELPRAEPTVPMNLTLQKSCSVRSNPKCEAGLDLNYPLILTSPRELLTLLIQYWEQREFTAGIATLAMALTTNYNKIFVFPVEIPPTCWDLYLATVATKQLIMKRGHPRETGTVRIPLQQHNGKPGLAF</sequence>
<reference evidence="1" key="1">
    <citation type="submission" date="2020-03" db="EMBL/GenBank/DDBJ databases">
        <authorList>
            <person name="Weist P."/>
        </authorList>
    </citation>
    <scope>NUCLEOTIDE SEQUENCE</scope>
</reference>
<evidence type="ECO:0000313" key="1">
    <source>
        <dbReference type="EMBL" id="CAB1417139.1"/>
    </source>
</evidence>
<organism evidence="1 2">
    <name type="scientific">Pleuronectes platessa</name>
    <name type="common">European plaice</name>
    <dbReference type="NCBI Taxonomy" id="8262"/>
    <lineage>
        <taxon>Eukaryota</taxon>
        <taxon>Metazoa</taxon>
        <taxon>Chordata</taxon>
        <taxon>Craniata</taxon>
        <taxon>Vertebrata</taxon>
        <taxon>Euteleostomi</taxon>
        <taxon>Actinopterygii</taxon>
        <taxon>Neopterygii</taxon>
        <taxon>Teleostei</taxon>
        <taxon>Neoteleostei</taxon>
        <taxon>Acanthomorphata</taxon>
        <taxon>Carangaria</taxon>
        <taxon>Pleuronectiformes</taxon>
        <taxon>Pleuronectoidei</taxon>
        <taxon>Pleuronectidae</taxon>
        <taxon>Pleuronectes</taxon>
    </lineage>
</organism>
<keyword evidence="2" id="KW-1185">Reference proteome</keyword>
<dbReference type="Proteomes" id="UP001153269">
    <property type="component" value="Unassembled WGS sequence"/>
</dbReference>
<accession>A0A9N7YAE2</accession>
<dbReference type="AlphaFoldDB" id="A0A9N7YAE2"/>
<evidence type="ECO:0000313" key="2">
    <source>
        <dbReference type="Proteomes" id="UP001153269"/>
    </source>
</evidence>
<dbReference type="EMBL" id="CADEAL010000247">
    <property type="protein sequence ID" value="CAB1417139.1"/>
    <property type="molecule type" value="Genomic_DNA"/>
</dbReference>